<dbReference type="EMBL" id="ML119188">
    <property type="protein sequence ID" value="RPB07285.1"/>
    <property type="molecule type" value="Genomic_DNA"/>
</dbReference>
<keyword evidence="3" id="KW-1185">Reference proteome</keyword>
<evidence type="ECO:0000313" key="2">
    <source>
        <dbReference type="EMBL" id="RPB07285.1"/>
    </source>
</evidence>
<dbReference type="SUPFAM" id="SSF56112">
    <property type="entry name" value="Protein kinase-like (PK-like)"/>
    <property type="match status" value="1"/>
</dbReference>
<dbReference type="InterPro" id="IPR011009">
    <property type="entry name" value="Kinase-like_dom_sf"/>
</dbReference>
<gene>
    <name evidence="2" type="ORF">P167DRAFT_530140</name>
</gene>
<dbReference type="PROSITE" id="PS50011">
    <property type="entry name" value="PROTEIN_KINASE_DOM"/>
    <property type="match status" value="1"/>
</dbReference>
<name>A0A3N4KN85_9PEZI</name>
<dbReference type="PANTHER" id="PTHR37542">
    <property type="entry name" value="HELO DOMAIN-CONTAINING PROTEIN-RELATED"/>
    <property type="match status" value="1"/>
</dbReference>
<accession>A0A3N4KN85</accession>
<dbReference type="GO" id="GO:0004672">
    <property type="term" value="F:protein kinase activity"/>
    <property type="evidence" value="ECO:0007669"/>
    <property type="project" value="InterPro"/>
</dbReference>
<dbReference type="PANTHER" id="PTHR37542:SF1">
    <property type="entry name" value="PRION-INHIBITION AND PROPAGATION HELO DOMAIN-CONTAINING PROTEIN"/>
    <property type="match status" value="1"/>
</dbReference>
<organism evidence="2 3">
    <name type="scientific">Morchella conica CCBAS932</name>
    <dbReference type="NCBI Taxonomy" id="1392247"/>
    <lineage>
        <taxon>Eukaryota</taxon>
        <taxon>Fungi</taxon>
        <taxon>Dikarya</taxon>
        <taxon>Ascomycota</taxon>
        <taxon>Pezizomycotina</taxon>
        <taxon>Pezizomycetes</taxon>
        <taxon>Pezizales</taxon>
        <taxon>Morchellaceae</taxon>
        <taxon>Morchella</taxon>
    </lineage>
</organism>
<dbReference type="Proteomes" id="UP000277580">
    <property type="component" value="Unassembled WGS sequence"/>
</dbReference>
<sequence length="514" mass="58971">MAEAFGVALAIPGIVELCIKYGQSLVRKYQNYQNYETELGDLIVKFEAHWTNLRLQIEFFARVQDRVEERHRLHFEKLVSVLSNKLKQIGLKIEGIAVHVKRVFRRAKFAIMVQKSLQEAISELVEWQDLIQPLIFHLAKTEDPVVEQRINDAPAEENVAISTVQNMRRAFSSAKPPTKESVVYHADNNFWNPELRKAIRYSAVQIHRVPGHNGRQLLIDAIPCSGRDPTARRTIKDIRELVQVLRLVDPMTFGIPVCAGIVNVKDDKGTLTKIEMVFKVPENLTNPRSLRDVLVSQDHQNDPINVRMQLAKRLARTVSFVHSSNFVHKNFRPETIVIFESRGQSNDKIFINEVGFPFLVGFQKFRSAATTHTTMMGDSAWEKNLYRHPERQGEFPDEVYRMQHDIYSLGVCLLEIALWKSFVSYDDYGTPRRSGDFQCLDRRSGREVKEELVNMARELVPKTLGNRYAEVTIACLKCLDDDDGNDFDLMDEEGISVGVGYIERILGKLEEITV</sequence>
<evidence type="ECO:0000259" key="1">
    <source>
        <dbReference type="PROSITE" id="PS50011"/>
    </source>
</evidence>
<reference evidence="2 3" key="1">
    <citation type="journal article" date="2018" name="Nat. Ecol. Evol.">
        <title>Pezizomycetes genomes reveal the molecular basis of ectomycorrhizal truffle lifestyle.</title>
        <authorList>
            <person name="Murat C."/>
            <person name="Payen T."/>
            <person name="Noel B."/>
            <person name="Kuo A."/>
            <person name="Morin E."/>
            <person name="Chen J."/>
            <person name="Kohler A."/>
            <person name="Krizsan K."/>
            <person name="Balestrini R."/>
            <person name="Da Silva C."/>
            <person name="Montanini B."/>
            <person name="Hainaut M."/>
            <person name="Levati E."/>
            <person name="Barry K.W."/>
            <person name="Belfiori B."/>
            <person name="Cichocki N."/>
            <person name="Clum A."/>
            <person name="Dockter R.B."/>
            <person name="Fauchery L."/>
            <person name="Guy J."/>
            <person name="Iotti M."/>
            <person name="Le Tacon F."/>
            <person name="Lindquist E.A."/>
            <person name="Lipzen A."/>
            <person name="Malagnac F."/>
            <person name="Mello A."/>
            <person name="Molinier V."/>
            <person name="Miyauchi S."/>
            <person name="Poulain J."/>
            <person name="Riccioni C."/>
            <person name="Rubini A."/>
            <person name="Sitrit Y."/>
            <person name="Splivallo R."/>
            <person name="Traeger S."/>
            <person name="Wang M."/>
            <person name="Zifcakova L."/>
            <person name="Wipf D."/>
            <person name="Zambonelli A."/>
            <person name="Paolocci F."/>
            <person name="Nowrousian M."/>
            <person name="Ottonello S."/>
            <person name="Baldrian P."/>
            <person name="Spatafora J.W."/>
            <person name="Henrissat B."/>
            <person name="Nagy L.G."/>
            <person name="Aury J.M."/>
            <person name="Wincker P."/>
            <person name="Grigoriev I.V."/>
            <person name="Bonfante P."/>
            <person name="Martin F.M."/>
        </authorList>
    </citation>
    <scope>NUCLEOTIDE SEQUENCE [LARGE SCALE GENOMIC DNA]</scope>
    <source>
        <strain evidence="2 3">CCBAS932</strain>
    </source>
</reference>
<evidence type="ECO:0000313" key="3">
    <source>
        <dbReference type="Proteomes" id="UP000277580"/>
    </source>
</evidence>
<protein>
    <recommendedName>
        <fullName evidence="1">Protein kinase domain-containing protein</fullName>
    </recommendedName>
</protein>
<dbReference type="AlphaFoldDB" id="A0A3N4KN85"/>
<dbReference type="GO" id="GO:0005524">
    <property type="term" value="F:ATP binding"/>
    <property type="evidence" value="ECO:0007669"/>
    <property type="project" value="InterPro"/>
</dbReference>
<feature type="domain" description="Protein kinase" evidence="1">
    <location>
        <begin position="184"/>
        <end position="479"/>
    </location>
</feature>
<dbReference type="InParanoid" id="A0A3N4KN85"/>
<dbReference type="STRING" id="1392247.A0A3N4KN85"/>
<dbReference type="OrthoDB" id="1911848at2759"/>
<dbReference type="Gene3D" id="1.10.510.10">
    <property type="entry name" value="Transferase(Phosphotransferase) domain 1"/>
    <property type="match status" value="1"/>
</dbReference>
<proteinExistence type="predicted"/>
<dbReference type="InterPro" id="IPR000719">
    <property type="entry name" value="Prot_kinase_dom"/>
</dbReference>